<dbReference type="Pfam" id="PF10546">
    <property type="entry name" value="P63C"/>
    <property type="match status" value="1"/>
</dbReference>
<dbReference type="AlphaFoldDB" id="A0AA46NUE9"/>
<reference evidence="2" key="1">
    <citation type="journal article" date="2022" name="Front. Microbiol.">
        <title>Species classification and novel plasmid identifications in Arcobacter cryaerophilus and Arcobacter cryaerophilus-like organisms.</title>
        <authorList>
            <person name="Zhou G."/>
            <person name="Wang M."/>
            <person name="Wang H."/>
            <person name="Chen X."/>
            <person name="Gu Y."/>
            <person name="Shao Z."/>
            <person name="Zhang J."/>
            <person name="Zhang M."/>
        </authorList>
    </citation>
    <scope>NUCLEOTIDE SEQUENCE</scope>
    <source>
        <strain evidence="2">ICDCAC48</strain>
    </source>
</reference>
<dbReference type="EMBL" id="CP099556">
    <property type="protein sequence ID" value="UYF42688.1"/>
    <property type="molecule type" value="Genomic_DNA"/>
</dbReference>
<organism evidence="2 3">
    <name type="scientific">Aliarcobacter cryaerophilus</name>
    <dbReference type="NCBI Taxonomy" id="28198"/>
    <lineage>
        <taxon>Bacteria</taxon>
        <taxon>Pseudomonadati</taxon>
        <taxon>Campylobacterota</taxon>
        <taxon>Epsilonproteobacteria</taxon>
        <taxon>Campylobacterales</taxon>
        <taxon>Arcobacteraceae</taxon>
        <taxon>Aliarcobacter</taxon>
    </lineage>
</organism>
<dbReference type="Proteomes" id="UP001164100">
    <property type="component" value="Chromosome"/>
</dbReference>
<sequence length="300" mass="34891">MNINQLENSPIGKVTHQGKWKVYDEFDIDCYVTNKGIRLLSLRGTARALDIKGNGSGGLLRNLQLKWIQPYLSDQLKEWVLSATNEKIKPIEVLFGPPIIPFKASFLVDICKAYILANNDKALLESQMRTYYRLISLMTAFAKVGIEAMVDEITGYQDDRRKDELQKILKLYISEEFLEWTKMFPEEFYEQIFRLKKWGSFQKAGQKMPQVVGFYTNDIVYERLPDKVLVELKKKVKKSENGNNLVKLHQGLSKDYGVSHLERHLIAVIALMKASSCWEHFLEMLDKTYKRFGQSVMRLY</sequence>
<evidence type="ECO:0000259" key="1">
    <source>
        <dbReference type="Pfam" id="PF10546"/>
    </source>
</evidence>
<dbReference type="RefSeq" id="WP_263514229.1">
    <property type="nucleotide sequence ID" value="NZ_CP099556.1"/>
</dbReference>
<name>A0AA46NUE9_9BACT</name>
<accession>A0AA46NUE9</accession>
<proteinExistence type="predicted"/>
<evidence type="ECO:0000313" key="3">
    <source>
        <dbReference type="Proteomes" id="UP001164100"/>
    </source>
</evidence>
<gene>
    <name evidence="2" type="ORF">NGX11_07180</name>
</gene>
<dbReference type="InterPro" id="IPR018874">
    <property type="entry name" value="Phage_Mx8_p63_C"/>
</dbReference>
<evidence type="ECO:0000313" key="2">
    <source>
        <dbReference type="EMBL" id="UYF42688.1"/>
    </source>
</evidence>
<protein>
    <submittedName>
        <fullName evidence="2">P63C domain-containing protein</fullName>
    </submittedName>
</protein>
<feature type="domain" description="Bacteriophage Mx8 p63 C-terminal" evidence="1">
    <location>
        <begin position="168"/>
        <end position="261"/>
    </location>
</feature>